<dbReference type="Gene3D" id="1.10.287.130">
    <property type="match status" value="1"/>
</dbReference>
<keyword evidence="9" id="KW-0812">Transmembrane</keyword>
<dbReference type="GO" id="GO:0004673">
    <property type="term" value="F:protein histidine kinase activity"/>
    <property type="evidence" value="ECO:0007669"/>
    <property type="project" value="UniProtKB-EC"/>
</dbReference>
<dbReference type="PRINTS" id="PR00344">
    <property type="entry name" value="BCTRLSENSOR"/>
</dbReference>
<dbReference type="InterPro" id="IPR036097">
    <property type="entry name" value="HisK_dim/P_sf"/>
</dbReference>
<comment type="caution">
    <text evidence="11">The sequence shown here is derived from an EMBL/GenBank/DDBJ whole genome shotgun (WGS) entry which is preliminary data.</text>
</comment>
<organism evidence="11 12">
    <name type="scientific">Periweissella fabaria</name>
    <dbReference type="NCBI Taxonomy" id="546157"/>
    <lineage>
        <taxon>Bacteria</taxon>
        <taxon>Bacillati</taxon>
        <taxon>Bacillota</taxon>
        <taxon>Bacilli</taxon>
        <taxon>Lactobacillales</taxon>
        <taxon>Lactobacillaceae</taxon>
        <taxon>Periweissella</taxon>
    </lineage>
</organism>
<proteinExistence type="predicted"/>
<dbReference type="CDD" id="cd00130">
    <property type="entry name" value="PAS"/>
    <property type="match status" value="1"/>
</dbReference>
<dbReference type="RefSeq" id="WP_230096601.1">
    <property type="nucleotide sequence ID" value="NZ_CAKKNS010000003.1"/>
</dbReference>
<dbReference type="InterPro" id="IPR004358">
    <property type="entry name" value="Sig_transdc_His_kin-like_C"/>
</dbReference>
<dbReference type="Pfam" id="PF00989">
    <property type="entry name" value="PAS"/>
    <property type="match status" value="1"/>
</dbReference>
<dbReference type="InterPro" id="IPR035965">
    <property type="entry name" value="PAS-like_dom_sf"/>
</dbReference>
<keyword evidence="12" id="KW-1185">Reference proteome</keyword>
<evidence type="ECO:0000256" key="4">
    <source>
        <dbReference type="ARBA" id="ARBA00022553"/>
    </source>
</evidence>
<dbReference type="PANTHER" id="PTHR45453">
    <property type="entry name" value="PHOSPHATE REGULON SENSOR PROTEIN PHOR"/>
    <property type="match status" value="1"/>
</dbReference>
<dbReference type="InterPro" id="IPR003661">
    <property type="entry name" value="HisK_dim/P_dom"/>
</dbReference>
<keyword evidence="4" id="KW-0597">Phosphoprotein</keyword>
<evidence type="ECO:0000256" key="2">
    <source>
        <dbReference type="ARBA" id="ARBA00004370"/>
    </source>
</evidence>
<dbReference type="Gene3D" id="3.30.450.20">
    <property type="entry name" value="PAS domain"/>
    <property type="match status" value="1"/>
</dbReference>
<comment type="catalytic activity">
    <reaction evidence="1">
        <text>ATP + protein L-histidine = ADP + protein N-phospho-L-histidine.</text>
        <dbReference type="EC" id="2.7.13.3"/>
    </reaction>
</comment>
<dbReference type="InterPro" id="IPR036890">
    <property type="entry name" value="HATPase_C_sf"/>
</dbReference>
<keyword evidence="5 11" id="KW-0808">Transferase</keyword>
<dbReference type="Gene3D" id="3.30.565.10">
    <property type="entry name" value="Histidine kinase-like ATPase, C-terminal domain"/>
    <property type="match status" value="1"/>
</dbReference>
<dbReference type="PROSITE" id="PS50109">
    <property type="entry name" value="HIS_KIN"/>
    <property type="match status" value="1"/>
</dbReference>
<dbReference type="Pfam" id="PF00512">
    <property type="entry name" value="HisKA"/>
    <property type="match status" value="1"/>
</dbReference>
<dbReference type="SUPFAM" id="SSF55785">
    <property type="entry name" value="PYP-like sensor domain (PAS domain)"/>
    <property type="match status" value="1"/>
</dbReference>
<feature type="domain" description="Histidine kinase" evidence="10">
    <location>
        <begin position="243"/>
        <end position="462"/>
    </location>
</feature>
<dbReference type="CDD" id="cd00075">
    <property type="entry name" value="HATPase"/>
    <property type="match status" value="1"/>
</dbReference>
<dbReference type="EMBL" id="CAKKNS010000003">
    <property type="protein sequence ID" value="CAH0416539.1"/>
    <property type="molecule type" value="Genomic_DNA"/>
</dbReference>
<evidence type="ECO:0000313" key="11">
    <source>
        <dbReference type="EMBL" id="CAH0416539.1"/>
    </source>
</evidence>
<dbReference type="SUPFAM" id="SSF47384">
    <property type="entry name" value="Homodimeric domain of signal transducing histidine kinase"/>
    <property type="match status" value="1"/>
</dbReference>
<comment type="subcellular location">
    <subcellularLocation>
        <location evidence="2">Membrane</location>
    </subcellularLocation>
</comment>
<dbReference type="InterPro" id="IPR005467">
    <property type="entry name" value="His_kinase_dom"/>
</dbReference>
<evidence type="ECO:0000256" key="7">
    <source>
        <dbReference type="ARBA" id="ARBA00023012"/>
    </source>
</evidence>
<dbReference type="InterPro" id="IPR013767">
    <property type="entry name" value="PAS_fold"/>
</dbReference>
<accession>A0ABM8Z5M9</accession>
<dbReference type="InterPro" id="IPR000014">
    <property type="entry name" value="PAS"/>
</dbReference>
<keyword evidence="8 9" id="KW-0472">Membrane</keyword>
<dbReference type="Proteomes" id="UP000789707">
    <property type="component" value="Unassembled WGS sequence"/>
</dbReference>
<dbReference type="Pfam" id="PF02518">
    <property type="entry name" value="HATPase_c"/>
    <property type="match status" value="1"/>
</dbReference>
<keyword evidence="7" id="KW-0902">Two-component regulatory system</keyword>
<evidence type="ECO:0000256" key="3">
    <source>
        <dbReference type="ARBA" id="ARBA00012438"/>
    </source>
</evidence>
<dbReference type="CDD" id="cd00082">
    <property type="entry name" value="HisKA"/>
    <property type="match status" value="1"/>
</dbReference>
<evidence type="ECO:0000259" key="10">
    <source>
        <dbReference type="PROSITE" id="PS50109"/>
    </source>
</evidence>
<dbReference type="EC" id="2.7.13.3" evidence="3"/>
<name>A0ABM8Z5M9_9LACO</name>
<dbReference type="SUPFAM" id="SSF55874">
    <property type="entry name" value="ATPase domain of HSP90 chaperone/DNA topoisomerase II/histidine kinase"/>
    <property type="match status" value="1"/>
</dbReference>
<evidence type="ECO:0000256" key="1">
    <source>
        <dbReference type="ARBA" id="ARBA00000085"/>
    </source>
</evidence>
<reference evidence="11 12" key="1">
    <citation type="submission" date="2021-11" db="EMBL/GenBank/DDBJ databases">
        <authorList>
            <person name="Depoorter E."/>
        </authorList>
    </citation>
    <scope>NUCLEOTIDE SEQUENCE [LARGE SCALE GENOMIC DNA]</scope>
    <source>
        <strain evidence="11 12">LMG 24289</strain>
    </source>
</reference>
<dbReference type="InterPro" id="IPR050351">
    <property type="entry name" value="BphY/WalK/GraS-like"/>
</dbReference>
<dbReference type="SMART" id="SM00388">
    <property type="entry name" value="HisKA"/>
    <property type="match status" value="1"/>
</dbReference>
<evidence type="ECO:0000256" key="8">
    <source>
        <dbReference type="ARBA" id="ARBA00023136"/>
    </source>
</evidence>
<dbReference type="InterPro" id="IPR003594">
    <property type="entry name" value="HATPase_dom"/>
</dbReference>
<feature type="transmembrane region" description="Helical" evidence="9">
    <location>
        <begin position="37"/>
        <end position="62"/>
    </location>
</feature>
<evidence type="ECO:0000256" key="5">
    <source>
        <dbReference type="ARBA" id="ARBA00022679"/>
    </source>
</evidence>
<feature type="transmembrane region" description="Helical" evidence="9">
    <location>
        <begin position="9"/>
        <end position="31"/>
    </location>
</feature>
<gene>
    <name evidence="11" type="primary">rcsC</name>
    <name evidence="11" type="ORF">WFA24289_00843</name>
</gene>
<evidence type="ECO:0000256" key="9">
    <source>
        <dbReference type="SAM" id="Phobius"/>
    </source>
</evidence>
<dbReference type="PANTHER" id="PTHR45453:SF1">
    <property type="entry name" value="PHOSPHATE REGULON SENSOR PROTEIN PHOR"/>
    <property type="match status" value="1"/>
</dbReference>
<keyword evidence="9" id="KW-1133">Transmembrane helix</keyword>
<evidence type="ECO:0000313" key="12">
    <source>
        <dbReference type="Proteomes" id="UP000789707"/>
    </source>
</evidence>
<sequence length="462" mass="51777">MQKQVWRRIILISTVLLSINISIVLILVHILDTMLKLNFVWVAIIASIVLTIIQICMYTMIVTQRQTYLNAMTEKLEAIAAEKNPSHILLDKGDPYYDVINAINKVQSFESNKVYWLRRREGELSTLIQHLPVGVLVVNHHRKIKIMNAAANQLLGVDLVIGEALYSIITNHYALTAMLENMMETHQDQRKAIQIETEEGIKHLEVTMVYHETSKTHFQVVIIIYDLTEVVQLEQMQVDFVSNASHELKTPITAINGFAETLLAGAKDDPATLDQFLTIINNESKRLIDLVEDVLSISRFSTADVGDEKNDEPLEIKTWLDDEVTSMSRISANKKVQVINATPTTFAVNTKANYLTQIVKNLLSNAIKYNKDGGKVVITAQLINEGWQLEIKDNGIGIPSKQVPRVFERFYRGDASRTQQIASGTGLGLAIVKELVTKLNGEISLKSQVGVGTTITVVFNTV</sequence>
<evidence type="ECO:0000256" key="6">
    <source>
        <dbReference type="ARBA" id="ARBA00022777"/>
    </source>
</evidence>
<protein>
    <recommendedName>
        <fullName evidence="3">histidine kinase</fullName>
        <ecNumber evidence="3">2.7.13.3</ecNumber>
    </recommendedName>
</protein>
<keyword evidence="6 11" id="KW-0418">Kinase</keyword>
<dbReference type="SMART" id="SM00387">
    <property type="entry name" value="HATPase_c"/>
    <property type="match status" value="1"/>
</dbReference>